<dbReference type="OrthoDB" id="5432534at2"/>
<dbReference type="PROSITE" id="PS50110">
    <property type="entry name" value="RESPONSE_REGULATORY"/>
    <property type="match status" value="1"/>
</dbReference>
<dbReference type="InterPro" id="IPR001789">
    <property type="entry name" value="Sig_transdc_resp-reg_receiver"/>
</dbReference>
<name>A0A2H9VW05_9SPHI</name>
<dbReference type="Gene3D" id="3.40.50.2300">
    <property type="match status" value="1"/>
</dbReference>
<accession>A0A2H9VW05</accession>
<gene>
    <name evidence="4" type="ORF">CLV57_2023</name>
</gene>
<evidence type="ECO:0000256" key="1">
    <source>
        <dbReference type="ARBA" id="ARBA00022553"/>
    </source>
</evidence>
<comment type="caution">
    <text evidence="4">The sequence shown here is derived from an EMBL/GenBank/DDBJ whole genome shotgun (WGS) entry which is preliminary data.</text>
</comment>
<dbReference type="EMBL" id="PGFJ01000001">
    <property type="protein sequence ID" value="PJJ85000.1"/>
    <property type="molecule type" value="Genomic_DNA"/>
</dbReference>
<keyword evidence="1 2" id="KW-0597">Phosphoprotein</keyword>
<dbReference type="InterPro" id="IPR050595">
    <property type="entry name" value="Bact_response_regulator"/>
</dbReference>
<feature type="domain" description="Response regulatory" evidence="3">
    <location>
        <begin position="7"/>
        <end position="122"/>
    </location>
</feature>
<dbReference type="RefSeq" id="WP_100341156.1">
    <property type="nucleotide sequence ID" value="NZ_PGFJ01000001.1"/>
</dbReference>
<dbReference type="PANTHER" id="PTHR44591">
    <property type="entry name" value="STRESS RESPONSE REGULATOR PROTEIN 1"/>
    <property type="match status" value="1"/>
</dbReference>
<dbReference type="Pfam" id="PF00072">
    <property type="entry name" value="Response_reg"/>
    <property type="match status" value="1"/>
</dbReference>
<dbReference type="PANTHER" id="PTHR44591:SF3">
    <property type="entry name" value="RESPONSE REGULATORY DOMAIN-CONTAINING PROTEIN"/>
    <property type="match status" value="1"/>
</dbReference>
<evidence type="ECO:0000313" key="4">
    <source>
        <dbReference type="EMBL" id="PJJ85000.1"/>
    </source>
</evidence>
<keyword evidence="5" id="KW-1185">Reference proteome</keyword>
<reference evidence="4 5" key="1">
    <citation type="submission" date="2017-11" db="EMBL/GenBank/DDBJ databases">
        <title>Genomic Encyclopedia of Archaeal and Bacterial Type Strains, Phase II (KMG-II): From Individual Species to Whole Genera.</title>
        <authorList>
            <person name="Goeker M."/>
        </authorList>
    </citation>
    <scope>NUCLEOTIDE SEQUENCE [LARGE SCALE GENOMIC DNA]</scope>
    <source>
        <strain evidence="4 5">DSM 28175</strain>
    </source>
</reference>
<dbReference type="GO" id="GO:0000160">
    <property type="term" value="P:phosphorelay signal transduction system"/>
    <property type="evidence" value="ECO:0007669"/>
    <property type="project" value="InterPro"/>
</dbReference>
<feature type="modified residue" description="4-aspartylphosphate" evidence="2">
    <location>
        <position position="56"/>
    </location>
</feature>
<evidence type="ECO:0000259" key="3">
    <source>
        <dbReference type="PROSITE" id="PS50110"/>
    </source>
</evidence>
<dbReference type="AlphaFoldDB" id="A0A2H9VW05"/>
<dbReference type="InterPro" id="IPR011006">
    <property type="entry name" value="CheY-like_superfamily"/>
</dbReference>
<organism evidence="4 5">
    <name type="scientific">Mucilaginibacter auburnensis</name>
    <dbReference type="NCBI Taxonomy" id="1457233"/>
    <lineage>
        <taxon>Bacteria</taxon>
        <taxon>Pseudomonadati</taxon>
        <taxon>Bacteroidota</taxon>
        <taxon>Sphingobacteriia</taxon>
        <taxon>Sphingobacteriales</taxon>
        <taxon>Sphingobacteriaceae</taxon>
        <taxon>Mucilaginibacter</taxon>
    </lineage>
</organism>
<evidence type="ECO:0000256" key="2">
    <source>
        <dbReference type="PROSITE-ProRule" id="PRU00169"/>
    </source>
</evidence>
<proteinExistence type="predicted"/>
<protein>
    <submittedName>
        <fullName evidence="4">Response regulator receiver domain-containing protein</fullName>
    </submittedName>
</protein>
<dbReference type="Proteomes" id="UP000242687">
    <property type="component" value="Unassembled WGS sequence"/>
</dbReference>
<evidence type="ECO:0000313" key="5">
    <source>
        <dbReference type="Proteomes" id="UP000242687"/>
    </source>
</evidence>
<dbReference type="SUPFAM" id="SSF52172">
    <property type="entry name" value="CheY-like"/>
    <property type="match status" value="1"/>
</dbReference>
<dbReference type="SMART" id="SM00448">
    <property type="entry name" value="REC"/>
    <property type="match status" value="1"/>
</dbReference>
<sequence>MLAVLKTVLVVEDDHDIRELIVFILEAEGYEVASLDSGREVMLTVQRTSPDMLLLDVRLGDMDGRDICKALKSSPATSQMPVMIVSATHGWGTRHEKQCMADDYLAKPFDVTDLLVRVSDLVNRASA</sequence>